<dbReference type="InterPro" id="IPR041222">
    <property type="entry name" value="PriA_3primeBD"/>
</dbReference>
<dbReference type="InterPro" id="IPR011545">
    <property type="entry name" value="DEAD/DEAH_box_helicase_dom"/>
</dbReference>
<evidence type="ECO:0000256" key="6">
    <source>
        <dbReference type="ARBA" id="ARBA00022806"/>
    </source>
</evidence>
<dbReference type="GO" id="GO:0005524">
    <property type="term" value="F:ATP binding"/>
    <property type="evidence" value="ECO:0007669"/>
    <property type="project" value="UniProtKB-UniRule"/>
</dbReference>
<dbReference type="GO" id="GO:0006270">
    <property type="term" value="P:DNA replication initiation"/>
    <property type="evidence" value="ECO:0007669"/>
    <property type="project" value="TreeGrafter"/>
</dbReference>
<dbReference type="EMBL" id="MFFM01000032">
    <property type="protein sequence ID" value="OGF12734.1"/>
    <property type="molecule type" value="Genomic_DNA"/>
</dbReference>
<feature type="binding site" evidence="12">
    <location>
        <position position="525"/>
    </location>
    <ligand>
        <name>Zn(2+)</name>
        <dbReference type="ChEBI" id="CHEBI:29105"/>
        <label>2</label>
    </ligand>
</feature>
<comment type="cofactor">
    <cofactor evidence="12">
        <name>Zn(2+)</name>
        <dbReference type="ChEBI" id="CHEBI:29105"/>
    </cofactor>
    <text evidence="12">Binds 2 zinc ions per subunit.</text>
</comment>
<dbReference type="EC" id="5.6.2.4" evidence="12"/>
<evidence type="ECO:0000256" key="2">
    <source>
        <dbReference type="ARBA" id="ARBA00022705"/>
    </source>
</evidence>
<dbReference type="GO" id="GO:0043138">
    <property type="term" value="F:3'-5' DNA helicase activity"/>
    <property type="evidence" value="ECO:0007669"/>
    <property type="project" value="UniProtKB-EC"/>
</dbReference>
<evidence type="ECO:0000256" key="1">
    <source>
        <dbReference type="ARBA" id="ARBA00022515"/>
    </source>
</evidence>
<dbReference type="Pfam" id="PF18319">
    <property type="entry name" value="Zn_ribbon_PriA"/>
    <property type="match status" value="1"/>
</dbReference>
<protein>
    <recommendedName>
        <fullName evidence="12">Replication restart protein PriA</fullName>
    </recommendedName>
    <alternativeName>
        <fullName evidence="12">ATP-dependent DNA helicase PriA</fullName>
        <ecNumber evidence="12">5.6.2.4</ecNumber>
    </alternativeName>
    <alternativeName>
        <fullName evidence="12">DNA 3'-5' helicase PriA</fullName>
    </alternativeName>
</protein>
<dbReference type="InterPro" id="IPR027417">
    <property type="entry name" value="P-loop_NTPase"/>
</dbReference>
<feature type="binding site" evidence="12">
    <location>
        <position position="504"/>
    </location>
    <ligand>
        <name>Zn(2+)</name>
        <dbReference type="ChEBI" id="CHEBI:29105"/>
        <label>2</label>
    </ligand>
</feature>
<dbReference type="SMART" id="SM00490">
    <property type="entry name" value="HELICc"/>
    <property type="match status" value="1"/>
</dbReference>
<keyword evidence="2 12" id="KW-0235">DNA replication</keyword>
<dbReference type="Pfam" id="PF18074">
    <property type="entry name" value="PriA_C"/>
    <property type="match status" value="1"/>
</dbReference>
<dbReference type="GO" id="GO:0003677">
    <property type="term" value="F:DNA binding"/>
    <property type="evidence" value="ECO:0007669"/>
    <property type="project" value="UniProtKB-UniRule"/>
</dbReference>
<dbReference type="Pfam" id="PF00270">
    <property type="entry name" value="DEAD"/>
    <property type="match status" value="1"/>
</dbReference>
<dbReference type="CDD" id="cd18804">
    <property type="entry name" value="SF2_C_priA"/>
    <property type="match status" value="1"/>
</dbReference>
<evidence type="ECO:0000259" key="13">
    <source>
        <dbReference type="PROSITE" id="PS51192"/>
    </source>
</evidence>
<gene>
    <name evidence="12" type="primary">priA</name>
    <name evidence="15" type="ORF">A2024_07960</name>
</gene>
<dbReference type="GO" id="GO:0006269">
    <property type="term" value="P:DNA replication, synthesis of primer"/>
    <property type="evidence" value="ECO:0007669"/>
    <property type="project" value="UniProtKB-KW"/>
</dbReference>
<dbReference type="GO" id="GO:0006302">
    <property type="term" value="P:double-strand break repair"/>
    <property type="evidence" value="ECO:0007669"/>
    <property type="project" value="InterPro"/>
</dbReference>
<dbReference type="Proteomes" id="UP000177230">
    <property type="component" value="Unassembled WGS sequence"/>
</dbReference>
<feature type="binding site" evidence="12">
    <location>
        <position position="495"/>
    </location>
    <ligand>
        <name>Zn(2+)</name>
        <dbReference type="ChEBI" id="CHEBI:29105"/>
        <label>1</label>
    </ligand>
</feature>
<evidence type="ECO:0000313" key="15">
    <source>
        <dbReference type="EMBL" id="OGF12734.1"/>
    </source>
</evidence>
<dbReference type="FunFam" id="3.40.1440.60:FF:000001">
    <property type="entry name" value="Primosomal protein N"/>
    <property type="match status" value="1"/>
</dbReference>
<dbReference type="InterPro" id="IPR014001">
    <property type="entry name" value="Helicase_ATP-bd"/>
</dbReference>
<keyword evidence="1 12" id="KW-0639">Primosome</keyword>
<feature type="binding site" evidence="12">
    <location>
        <position position="522"/>
    </location>
    <ligand>
        <name>Zn(2+)</name>
        <dbReference type="ChEBI" id="CHEBI:29105"/>
        <label>2</label>
    </ligand>
</feature>
<proteinExistence type="inferred from homology"/>
<evidence type="ECO:0000256" key="9">
    <source>
        <dbReference type="ARBA" id="ARBA00023125"/>
    </source>
</evidence>
<dbReference type="InterPro" id="IPR042115">
    <property type="entry name" value="PriA_3primeBD_sf"/>
</dbReference>
<dbReference type="GO" id="GO:0016887">
    <property type="term" value="F:ATP hydrolysis activity"/>
    <property type="evidence" value="ECO:0007669"/>
    <property type="project" value="RHEA"/>
</dbReference>
<evidence type="ECO:0000256" key="11">
    <source>
        <dbReference type="ARBA" id="ARBA00048988"/>
    </source>
</evidence>
<name>A0A1F5REA0_9BACT</name>
<dbReference type="InterPro" id="IPR001650">
    <property type="entry name" value="Helicase_C-like"/>
</dbReference>
<dbReference type="GO" id="GO:0006310">
    <property type="term" value="P:DNA recombination"/>
    <property type="evidence" value="ECO:0007669"/>
    <property type="project" value="InterPro"/>
</dbReference>
<dbReference type="GO" id="GO:0008270">
    <property type="term" value="F:zinc ion binding"/>
    <property type="evidence" value="ECO:0007669"/>
    <property type="project" value="UniProtKB-UniRule"/>
</dbReference>
<evidence type="ECO:0000256" key="10">
    <source>
        <dbReference type="ARBA" id="ARBA00023235"/>
    </source>
</evidence>
<dbReference type="InterPro" id="IPR040498">
    <property type="entry name" value="PriA_CRR"/>
</dbReference>
<comment type="catalytic activity">
    <reaction evidence="11 12">
        <text>ATP + H2O = ADP + phosphate + H(+)</text>
        <dbReference type="Rhea" id="RHEA:13065"/>
        <dbReference type="ChEBI" id="CHEBI:15377"/>
        <dbReference type="ChEBI" id="CHEBI:15378"/>
        <dbReference type="ChEBI" id="CHEBI:30616"/>
        <dbReference type="ChEBI" id="CHEBI:43474"/>
        <dbReference type="ChEBI" id="CHEBI:456216"/>
        <dbReference type="EC" id="5.6.2.4"/>
    </reaction>
</comment>
<feature type="domain" description="Helicase C-terminal" evidence="14">
    <location>
        <begin position="506"/>
        <end position="684"/>
    </location>
</feature>
<comment type="similarity">
    <text evidence="12">Belongs to the helicase family. PriA subfamily.</text>
</comment>
<dbReference type="AlphaFoldDB" id="A0A1F5REA0"/>
<keyword evidence="9 12" id="KW-0238">DNA-binding</keyword>
<organism evidence="15 16">
    <name type="scientific">Candidatus Edwardsbacteria bacterium GWF2_54_11</name>
    <dbReference type="NCBI Taxonomy" id="1817851"/>
    <lineage>
        <taxon>Bacteria</taxon>
        <taxon>Candidatus Edwardsiibacteriota</taxon>
    </lineage>
</organism>
<dbReference type="PANTHER" id="PTHR30580:SF0">
    <property type="entry name" value="PRIMOSOMAL PROTEIN N"/>
    <property type="match status" value="1"/>
</dbReference>
<comment type="catalytic activity">
    <reaction evidence="12">
        <text>Couples ATP hydrolysis with the unwinding of duplex DNA by translocating in the 3'-5' direction.</text>
        <dbReference type="EC" id="5.6.2.4"/>
    </reaction>
</comment>
<dbReference type="Gene3D" id="3.40.1440.60">
    <property type="entry name" value="PriA, 3(prime) DNA-binding domain"/>
    <property type="match status" value="1"/>
</dbReference>
<keyword evidence="7 12" id="KW-0862">Zinc</keyword>
<keyword evidence="6 12" id="KW-0347">Helicase</keyword>
<evidence type="ECO:0000256" key="3">
    <source>
        <dbReference type="ARBA" id="ARBA00022723"/>
    </source>
</evidence>
<feature type="binding site" evidence="12">
    <location>
        <position position="507"/>
    </location>
    <ligand>
        <name>Zn(2+)</name>
        <dbReference type="ChEBI" id="CHEBI:29105"/>
        <label>2</label>
    </ligand>
</feature>
<evidence type="ECO:0000259" key="14">
    <source>
        <dbReference type="PROSITE" id="PS51194"/>
    </source>
</evidence>
<evidence type="ECO:0000256" key="5">
    <source>
        <dbReference type="ARBA" id="ARBA00022801"/>
    </source>
</evidence>
<feature type="binding site" evidence="12">
    <location>
        <position position="538"/>
    </location>
    <ligand>
        <name>Zn(2+)</name>
        <dbReference type="ChEBI" id="CHEBI:29105"/>
        <label>1</label>
    </ligand>
</feature>
<keyword evidence="3 12" id="KW-0479">Metal-binding</keyword>
<keyword evidence="4 12" id="KW-0547">Nucleotide-binding</keyword>
<evidence type="ECO:0000256" key="12">
    <source>
        <dbReference type="HAMAP-Rule" id="MF_00983"/>
    </source>
</evidence>
<dbReference type="InterPro" id="IPR041236">
    <property type="entry name" value="PriA_C"/>
</dbReference>
<dbReference type="HAMAP" id="MF_00983">
    <property type="entry name" value="PriA"/>
    <property type="match status" value="1"/>
</dbReference>
<accession>A0A1F5REA0</accession>
<feature type="domain" description="Helicase ATP-binding" evidence="13">
    <location>
        <begin position="269"/>
        <end position="435"/>
    </location>
</feature>
<dbReference type="Pfam" id="PF00271">
    <property type="entry name" value="Helicase_C"/>
    <property type="match status" value="1"/>
</dbReference>
<evidence type="ECO:0000313" key="16">
    <source>
        <dbReference type="Proteomes" id="UP000177230"/>
    </source>
</evidence>
<feature type="binding site" evidence="12">
    <location>
        <position position="535"/>
    </location>
    <ligand>
        <name>Zn(2+)</name>
        <dbReference type="ChEBI" id="CHEBI:29105"/>
        <label>1</label>
    </ligand>
</feature>
<dbReference type="CDD" id="cd17929">
    <property type="entry name" value="DEXHc_priA"/>
    <property type="match status" value="1"/>
</dbReference>
<dbReference type="InterPro" id="IPR005259">
    <property type="entry name" value="PriA"/>
</dbReference>
<feature type="binding site" evidence="12">
    <location>
        <position position="498"/>
    </location>
    <ligand>
        <name>Zn(2+)</name>
        <dbReference type="ChEBI" id="CHEBI:29105"/>
        <label>1</label>
    </ligand>
</feature>
<dbReference type="SMART" id="SM00487">
    <property type="entry name" value="DEXDc"/>
    <property type="match status" value="1"/>
</dbReference>
<reference evidence="15 16" key="1">
    <citation type="journal article" date="2016" name="Nat. Commun.">
        <title>Thousands of microbial genomes shed light on interconnected biogeochemical processes in an aquifer system.</title>
        <authorList>
            <person name="Anantharaman K."/>
            <person name="Brown C.T."/>
            <person name="Hug L.A."/>
            <person name="Sharon I."/>
            <person name="Castelle C.J."/>
            <person name="Probst A.J."/>
            <person name="Thomas B.C."/>
            <person name="Singh A."/>
            <person name="Wilkins M.J."/>
            <person name="Karaoz U."/>
            <person name="Brodie E.L."/>
            <person name="Williams K.H."/>
            <person name="Hubbard S.S."/>
            <person name="Banfield J.F."/>
        </authorList>
    </citation>
    <scope>NUCLEOTIDE SEQUENCE [LARGE SCALE GENOMIC DNA]</scope>
</reference>
<comment type="caution">
    <text evidence="15">The sequence shown here is derived from an EMBL/GenBank/DDBJ whole genome shotgun (WGS) entry which is preliminary data.</text>
</comment>
<keyword evidence="10 12" id="KW-0413">Isomerase</keyword>
<dbReference type="SUPFAM" id="SSF52540">
    <property type="entry name" value="P-loop containing nucleoside triphosphate hydrolases"/>
    <property type="match status" value="2"/>
</dbReference>
<sequence>MKYADVALSIPQGRCFTYLIPGHLTVDGAGIRVRVPLGKREAIGYVVHLKETCDFPVKPILEVIDIKPVISRELLELTEWVSKYYRCGWGEAIRAALPPGMDAKQLRMVWLNGNYSGQIPAEPMLDHIIEKGSVSHQYLLKKFAPSAEKGIEEYCRMGLLFSEPVWQKARIAVRKERWLSGRSPADKTSLKLSKGQAELLDLVEQKGAVPPSAIKSKRPAALRLVALGLAGWEWREKFRGQEEQGWAEEDAEVTLNAEQQQVLDSVSRDINSRMFSVNLISGVTSSGKTEIYLKTAERALAQGRQVLILVPEIGMTSQMLHRVRSRLGQVAVWHSEMGSGERYDAWRAVRRGDFRVVVGTRSAVFTPFDDLGLIVVDEEHDACYKQSDLAPLYHARDLAIIRARKSGAVVLMGSATPSVESYYKARMGKFKLFRLEKRVGSADLPMVEVVDLKKLPREDRLISPLLGREIGACLQAGRQAMILLNRRGFAPYLQCGKCGSLITCPNCSVSLTYHRSGESVLCHYCGYQARLPEACPACGSLMLEHRGYAIQRLEAELKNVFPKGRISRMDADTTGRKGEHHRILQDFLSGGSQILLGTQMISKGHHFPNVSLVGIINLDDILGLPDFRAAERAFQLMVQMAGRAGRGRHPGKVVIQTRMPDNPVVKWCRENDYYSFAEHELAGREECGYPPHRHLALLTFTSGSQADLEDFADSVAEKIKSGAGRAEVLGPAPAPLAKIKGRFRWQLMLKAGSPSEIKKALEGIASGRNEKIRLSVDIDPVNML</sequence>
<keyword evidence="5 12" id="KW-0378">Hydrolase</keyword>
<comment type="function">
    <text evidence="12">Initiates the restart of stalled replication forks, which reloads the replicative helicase on sites other than the origin of replication. Recognizes and binds to abandoned replication forks and remodels them to uncover a helicase loading site. Promotes assembly of the primosome at these replication forks.</text>
</comment>
<keyword evidence="8 12" id="KW-0067">ATP-binding</keyword>
<dbReference type="GO" id="GO:1990077">
    <property type="term" value="C:primosome complex"/>
    <property type="evidence" value="ECO:0007669"/>
    <property type="project" value="UniProtKB-UniRule"/>
</dbReference>
<dbReference type="NCBIfam" id="TIGR00595">
    <property type="entry name" value="priA"/>
    <property type="match status" value="1"/>
</dbReference>
<evidence type="ECO:0000256" key="7">
    <source>
        <dbReference type="ARBA" id="ARBA00022833"/>
    </source>
</evidence>
<dbReference type="PROSITE" id="PS51192">
    <property type="entry name" value="HELICASE_ATP_BIND_1"/>
    <property type="match status" value="1"/>
</dbReference>
<dbReference type="PROSITE" id="PS51194">
    <property type="entry name" value="HELICASE_CTER"/>
    <property type="match status" value="1"/>
</dbReference>
<evidence type="ECO:0000256" key="8">
    <source>
        <dbReference type="ARBA" id="ARBA00022840"/>
    </source>
</evidence>
<dbReference type="PANTHER" id="PTHR30580">
    <property type="entry name" value="PRIMOSOMAL PROTEIN N"/>
    <property type="match status" value="1"/>
</dbReference>
<evidence type="ECO:0000256" key="4">
    <source>
        <dbReference type="ARBA" id="ARBA00022741"/>
    </source>
</evidence>
<comment type="subunit">
    <text evidence="12">Component of the replication restart primosome.</text>
</comment>
<dbReference type="Pfam" id="PF17764">
    <property type="entry name" value="PriA_3primeBD"/>
    <property type="match status" value="1"/>
</dbReference>
<dbReference type="FunFam" id="3.40.50.300:FF:000489">
    <property type="entry name" value="Primosome assembly protein PriA"/>
    <property type="match status" value="1"/>
</dbReference>
<dbReference type="Gene3D" id="3.40.50.300">
    <property type="entry name" value="P-loop containing nucleotide triphosphate hydrolases"/>
    <property type="match status" value="2"/>
</dbReference>